<feature type="region of interest" description="Disordered" evidence="1">
    <location>
        <begin position="33"/>
        <end position="80"/>
    </location>
</feature>
<dbReference type="WBParaSite" id="ALUE_0001647401-mRNA-1">
    <property type="protein sequence ID" value="ALUE_0001647401-mRNA-1"/>
    <property type="gene ID" value="ALUE_0001647401"/>
</dbReference>
<keyword evidence="3" id="KW-1185">Reference proteome</keyword>
<protein>
    <submittedName>
        <fullName evidence="4">Secreted protein</fullName>
    </submittedName>
</protein>
<sequence>MANLTSMLMLLSTLTVAVFAVFSIYDVQPDKSIDSEQQPHAIQAHSQMNNETADGENSTRKISGKAIVHKKGETSSSSEETSMEEVVFGFSFIRQLSDMDVIGS</sequence>
<dbReference type="AlphaFoldDB" id="A0A0M3IEF3"/>
<evidence type="ECO:0000256" key="1">
    <source>
        <dbReference type="SAM" id="MobiDB-lite"/>
    </source>
</evidence>
<name>A0A0M3IEF3_ASCLU</name>
<evidence type="ECO:0000256" key="2">
    <source>
        <dbReference type="SAM" id="SignalP"/>
    </source>
</evidence>
<dbReference type="Proteomes" id="UP000036681">
    <property type="component" value="Unplaced"/>
</dbReference>
<feature type="chain" id="PRO_5005656876" evidence="2">
    <location>
        <begin position="21"/>
        <end position="104"/>
    </location>
</feature>
<feature type="signal peptide" evidence="2">
    <location>
        <begin position="1"/>
        <end position="20"/>
    </location>
</feature>
<organism evidence="3 4">
    <name type="scientific">Ascaris lumbricoides</name>
    <name type="common">Giant roundworm</name>
    <dbReference type="NCBI Taxonomy" id="6252"/>
    <lineage>
        <taxon>Eukaryota</taxon>
        <taxon>Metazoa</taxon>
        <taxon>Ecdysozoa</taxon>
        <taxon>Nematoda</taxon>
        <taxon>Chromadorea</taxon>
        <taxon>Rhabditida</taxon>
        <taxon>Spirurina</taxon>
        <taxon>Ascaridomorpha</taxon>
        <taxon>Ascaridoidea</taxon>
        <taxon>Ascarididae</taxon>
        <taxon>Ascaris</taxon>
    </lineage>
</organism>
<evidence type="ECO:0000313" key="4">
    <source>
        <dbReference type="WBParaSite" id="ALUE_0001647401-mRNA-1"/>
    </source>
</evidence>
<evidence type="ECO:0000313" key="3">
    <source>
        <dbReference type="Proteomes" id="UP000036681"/>
    </source>
</evidence>
<reference evidence="4" key="1">
    <citation type="submission" date="2017-02" db="UniProtKB">
        <authorList>
            <consortium name="WormBaseParasite"/>
        </authorList>
    </citation>
    <scope>IDENTIFICATION</scope>
</reference>
<accession>A0A0M3IEF3</accession>
<proteinExistence type="predicted"/>
<feature type="compositionally biased region" description="Polar residues" evidence="1">
    <location>
        <begin position="35"/>
        <end position="56"/>
    </location>
</feature>
<keyword evidence="2" id="KW-0732">Signal</keyword>